<dbReference type="EMBL" id="OC878942">
    <property type="protein sequence ID" value="CAD7640878.1"/>
    <property type="molecule type" value="Genomic_DNA"/>
</dbReference>
<reference evidence="5" key="1">
    <citation type="submission" date="2020-11" db="EMBL/GenBank/DDBJ databases">
        <authorList>
            <person name="Tran Van P."/>
        </authorList>
    </citation>
    <scope>NUCLEOTIDE SEQUENCE</scope>
</reference>
<dbReference type="GO" id="GO:0008757">
    <property type="term" value="F:S-adenosylmethionine-dependent methyltransferase activity"/>
    <property type="evidence" value="ECO:0007669"/>
    <property type="project" value="InterPro"/>
</dbReference>
<dbReference type="InterPro" id="IPR051052">
    <property type="entry name" value="Diverse_substrate_MTase"/>
</dbReference>
<evidence type="ECO:0000256" key="3">
    <source>
        <dbReference type="ARBA" id="ARBA00022679"/>
    </source>
</evidence>
<dbReference type="OrthoDB" id="506498at2759"/>
<evidence type="ECO:0000256" key="1">
    <source>
        <dbReference type="ARBA" id="ARBA00008361"/>
    </source>
</evidence>
<dbReference type="EMBL" id="CAJPIZ010024367">
    <property type="protein sequence ID" value="CAG2118450.1"/>
    <property type="molecule type" value="Genomic_DNA"/>
</dbReference>
<dbReference type="GO" id="GO:0032259">
    <property type="term" value="P:methylation"/>
    <property type="evidence" value="ECO:0007669"/>
    <property type="project" value="UniProtKB-KW"/>
</dbReference>
<dbReference type="PANTHER" id="PTHR44942:SF4">
    <property type="entry name" value="METHYLTRANSFERASE TYPE 11 DOMAIN-CONTAINING PROTEIN"/>
    <property type="match status" value="1"/>
</dbReference>
<organism evidence="5">
    <name type="scientific">Medioppia subpectinata</name>
    <dbReference type="NCBI Taxonomy" id="1979941"/>
    <lineage>
        <taxon>Eukaryota</taxon>
        <taxon>Metazoa</taxon>
        <taxon>Ecdysozoa</taxon>
        <taxon>Arthropoda</taxon>
        <taxon>Chelicerata</taxon>
        <taxon>Arachnida</taxon>
        <taxon>Acari</taxon>
        <taxon>Acariformes</taxon>
        <taxon>Sarcoptiformes</taxon>
        <taxon>Oribatida</taxon>
        <taxon>Brachypylina</taxon>
        <taxon>Oppioidea</taxon>
        <taxon>Oppiidae</taxon>
        <taxon>Medioppia</taxon>
    </lineage>
</organism>
<sequence>MSVRLFESTAHANLYARHRPSVPDKVIDIVLDYLRQQIPEDQWQVAVDVGCGSGQGSNQLSTHFKHCYGFDVSPAQIGAANSAQHSANVSYAVCPAESLPTIVSNSVQLMTAFESVHWFEFNSFINECTRVLCPNGVLAMVGRIAPEAYDPIRPDDRSLVDLWYELYTDERLKPFTNAKLVLLGRKYRDIKLPDNYETSRMDEVVVTERVSAQEIVGIFESWSLYQGLANADKQAAQLMTREVIHRLKSILNVSDLSAKEQSPEKLNNYF</sequence>
<dbReference type="Gene3D" id="3.40.50.150">
    <property type="entry name" value="Vaccinia Virus protein VP39"/>
    <property type="match status" value="1"/>
</dbReference>
<dbReference type="Pfam" id="PF08241">
    <property type="entry name" value="Methyltransf_11"/>
    <property type="match status" value="1"/>
</dbReference>
<name>A0A7R9LFQ7_9ACAR</name>
<dbReference type="Proteomes" id="UP000759131">
    <property type="component" value="Unassembled WGS sequence"/>
</dbReference>
<keyword evidence="6" id="KW-1185">Reference proteome</keyword>
<dbReference type="SUPFAM" id="SSF53335">
    <property type="entry name" value="S-adenosyl-L-methionine-dependent methyltransferases"/>
    <property type="match status" value="1"/>
</dbReference>
<proteinExistence type="inferred from homology"/>
<protein>
    <recommendedName>
        <fullName evidence="4">Methyltransferase type 11 domain-containing protein</fullName>
    </recommendedName>
</protein>
<evidence type="ECO:0000313" key="6">
    <source>
        <dbReference type="Proteomes" id="UP000759131"/>
    </source>
</evidence>
<evidence type="ECO:0000259" key="4">
    <source>
        <dbReference type="Pfam" id="PF08241"/>
    </source>
</evidence>
<keyword evidence="2" id="KW-0489">Methyltransferase</keyword>
<feature type="domain" description="Methyltransferase type 11" evidence="4">
    <location>
        <begin position="47"/>
        <end position="139"/>
    </location>
</feature>
<feature type="non-terminal residue" evidence="5">
    <location>
        <position position="270"/>
    </location>
</feature>
<dbReference type="CDD" id="cd02440">
    <property type="entry name" value="AdoMet_MTases"/>
    <property type="match status" value="1"/>
</dbReference>
<dbReference type="InterPro" id="IPR013216">
    <property type="entry name" value="Methyltransf_11"/>
</dbReference>
<evidence type="ECO:0000256" key="2">
    <source>
        <dbReference type="ARBA" id="ARBA00022603"/>
    </source>
</evidence>
<gene>
    <name evidence="5" type="ORF">OSB1V03_LOCUS18402</name>
</gene>
<comment type="similarity">
    <text evidence="1">Belongs to the methyltransferase superfamily.</text>
</comment>
<dbReference type="AlphaFoldDB" id="A0A7R9LFQ7"/>
<keyword evidence="3" id="KW-0808">Transferase</keyword>
<dbReference type="InterPro" id="IPR029063">
    <property type="entry name" value="SAM-dependent_MTases_sf"/>
</dbReference>
<dbReference type="PANTHER" id="PTHR44942">
    <property type="entry name" value="METHYLTRANSF_11 DOMAIN-CONTAINING PROTEIN"/>
    <property type="match status" value="1"/>
</dbReference>
<accession>A0A7R9LFQ7</accession>
<evidence type="ECO:0000313" key="5">
    <source>
        <dbReference type="EMBL" id="CAD7640878.1"/>
    </source>
</evidence>